<organism evidence="4 5">
    <name type="scientific">Pantoea rodasii</name>
    <dbReference type="NCBI Taxonomy" id="1076549"/>
    <lineage>
        <taxon>Bacteria</taxon>
        <taxon>Pseudomonadati</taxon>
        <taxon>Pseudomonadota</taxon>
        <taxon>Gammaproteobacteria</taxon>
        <taxon>Enterobacterales</taxon>
        <taxon>Erwiniaceae</taxon>
        <taxon>Pantoea</taxon>
    </lineage>
</organism>
<dbReference type="GO" id="GO:0019867">
    <property type="term" value="C:outer membrane"/>
    <property type="evidence" value="ECO:0007669"/>
    <property type="project" value="InterPro"/>
</dbReference>
<reference evidence="4 5" key="1">
    <citation type="submission" date="2014-11" db="EMBL/GenBank/DDBJ databases">
        <title>Genome sequencing of Pantoea rodasii ND03.</title>
        <authorList>
            <person name="Muhamad Yunos N.Y."/>
            <person name="Chan K.-G."/>
        </authorList>
    </citation>
    <scope>NUCLEOTIDE SEQUENCE [LARGE SCALE GENOMIC DNA]</scope>
    <source>
        <strain evidence="4 5">ND03</strain>
    </source>
</reference>
<dbReference type="Gene3D" id="2.40.128.130">
    <property type="entry name" value="Autotransporter beta-domain"/>
    <property type="match status" value="1"/>
</dbReference>
<protein>
    <submittedName>
        <fullName evidence="4">Transporter</fullName>
    </submittedName>
</protein>
<dbReference type="InterPro" id="IPR051551">
    <property type="entry name" value="Autotransporter_adhesion"/>
</dbReference>
<dbReference type="PANTHER" id="PTHR35037">
    <property type="entry name" value="C-TERMINAL REGION OF AIDA-LIKE PROTEIN"/>
    <property type="match status" value="1"/>
</dbReference>
<dbReference type="InterPro" id="IPR011050">
    <property type="entry name" value="Pectin_lyase_fold/virulence"/>
</dbReference>
<feature type="signal peptide" evidence="2">
    <location>
        <begin position="1"/>
        <end position="27"/>
    </location>
</feature>
<proteinExistence type="predicted"/>
<dbReference type="PROSITE" id="PS51208">
    <property type="entry name" value="AUTOTRANSPORTER"/>
    <property type="match status" value="1"/>
</dbReference>
<feature type="region of interest" description="Disordered" evidence="1">
    <location>
        <begin position="882"/>
        <end position="905"/>
    </location>
</feature>
<dbReference type="EMBL" id="JTJJ01000032">
    <property type="protein sequence ID" value="KHJ68361.1"/>
    <property type="molecule type" value="Genomic_DNA"/>
</dbReference>
<dbReference type="SMART" id="SM00869">
    <property type="entry name" value="Autotransporter"/>
    <property type="match status" value="1"/>
</dbReference>
<comment type="caution">
    <text evidence="4">The sequence shown here is derived from an EMBL/GenBank/DDBJ whole genome shotgun (WGS) entry which is preliminary data.</text>
</comment>
<feature type="domain" description="Autotransporter" evidence="3">
    <location>
        <begin position="1744"/>
        <end position="2027"/>
    </location>
</feature>
<dbReference type="InterPro" id="IPR012332">
    <property type="entry name" value="Autotransporter_pectin_lyase_C"/>
</dbReference>
<dbReference type="RefSeq" id="WP_039330393.1">
    <property type="nucleotide sequence ID" value="NZ_JTJJ01000032.1"/>
</dbReference>
<gene>
    <name evidence="4" type="ORF">QU24_09290</name>
</gene>
<name>A0A0B1R9M6_9GAMM</name>
<dbReference type="Proteomes" id="UP000030853">
    <property type="component" value="Unassembled WGS sequence"/>
</dbReference>
<feature type="chain" id="PRO_5002063569" evidence="2">
    <location>
        <begin position="28"/>
        <end position="2027"/>
    </location>
</feature>
<evidence type="ECO:0000256" key="1">
    <source>
        <dbReference type="SAM" id="MobiDB-lite"/>
    </source>
</evidence>
<evidence type="ECO:0000256" key="2">
    <source>
        <dbReference type="SAM" id="SignalP"/>
    </source>
</evidence>
<evidence type="ECO:0000313" key="4">
    <source>
        <dbReference type="EMBL" id="KHJ68361.1"/>
    </source>
</evidence>
<dbReference type="SUPFAM" id="SSF103515">
    <property type="entry name" value="Autotransporter"/>
    <property type="match status" value="1"/>
</dbReference>
<dbReference type="SUPFAM" id="SSF51126">
    <property type="entry name" value="Pectin lyase-like"/>
    <property type="match status" value="1"/>
</dbReference>
<keyword evidence="2" id="KW-0732">Signal</keyword>
<accession>A0A0B1R9M6</accession>
<evidence type="ECO:0000259" key="3">
    <source>
        <dbReference type="PROSITE" id="PS51208"/>
    </source>
</evidence>
<sequence>MKFKLNPIAIGILAAQALFYPYISAQAVTLGSYSPQVNDNLFGEQNIDVSGTSETLTGNPDFAPGTDGSVSSSLAQVNITSGAQFLNQTRLNPGPQNFAITVPDPTTGGNTTFQVYNSASLVAQAPVTSDTAVPDVVNVNGDQYINARVADVSNGGSLDVNIGQPNAASSASTNSWSMAAKQTTLFQVGSDSTLNWNSNNRISFFGTAATPDGAGATQTFQVQNLATYNGSFSVQTLDGANHTFSVTSASELQTYNNWLISQLQSGNLDKANYLTDFNKAVTVTNGNIVYDVSATPPDEVTQHIGNRIVVNADGANARVNLAAGKTLEVVGSTGGAIKASNGAQAVIDGKLASRGTIANNGTALVLAGGSNGSTSATGVINGGFLNRQDGTGIGSTGYGANGVLVQSGSEFNNNGIVNLATIGSNSQYGVAGIRLEDNATSNNSGNINVGVNGSSASGTASGVLLTTPTSTFTNTADGQIYIGRGPQNSLTDNVADTAMNQSGLTSGIALVANGSATNNGNIVIGSKVQNAAGMSASGANNVTMLNNGTIDVNGAAATVPRENVGMSVTNSSGNIDNSGTINLNGVNGTGVKVVATNGNSASANSTGTINVAGGADPASGTRNFGVWVEGQGTGQASADIDGPVNLSGNGAIGVHARGNATVNVAANAIPSFSNGSNQIAFFAYGPNALINVAGNNPFNVTTANSTLFRVEQGADFDGTDLSLTASGAGSVAVNGSGTGGTEVNTRNATLNVSGAGATGVNIEGGATGTIDNATTINLTGNNAIGAIVDGQKHTLAGSNSGAPVTGTRLSSAAALSSSQTGLVGYLARNRAQLNNTGDINFSGANATGIRVESGATGSNSGNISINDGGTGIAVNSSGSTANTTANNSGNINVNGGSTTNRSRGVSASGSRAIANLNSGTLNLNGTGAIGAEAINGAQVNIAAGSTPIFNNTDQIAYHAAGNGSRINSAANALDVNTQNSTGYRIDDGAALSFSSPTALTTSGVNSTGVIVSGSGSSLNSANARFTASGQGSTAVRVEGGAAATLASGSTLNLSGSNAVGVLVNNLRTDLSNALNGSSAPTTVTSNANLSGAGSNAIGFDVTNGAELVNNGALNLTGSDNIGIRSRAGSTLTNNGTVNVASGTGLDVSGSGSTLAKGGVINVDNGAAGVRISDGAQLALTGSDTVITTRGNAHGILLDTGATALSASDATVNVLGSGNGIENRAELSNVSLSNLTLNVGNGNGIRTAVAFDPASTVTTNVSGSGTGLNIANADGSTTRGDLTLGSGYQFNVTGAGGTGIRANTSGNVTTAADVNIDNPAGGSALVSSTAGTITNTGTFTSNSLTSPVVDLRGGKTIFENYGSIITANPQTVAVAGSNADDEVLLTEGEVRGDINPGGGSDVFRWTGGTLNGSLTMGNDNNNSAQVSNVDLGTTYHLTSGSGTGNTLTFNQIDSRGGSFSADDLNKGVNLGSGWSTINFANTQWTLTDNLNLAHSTINVDADSTLYAGNNVHPTLAGGTADSLTVNNAGTLDLTNGTGSPGNTLNINGSLASSGGQLNLITDLNEGGALSNQFTDHLNVTGNASGTTLVNVKLTDSSTGALTDLNRNGGIEGNEGISLAQVAGNASPESFALKDGYLGAGPWQYRLYTFAPGSTDPSQRLVSGSGNNYWDYRLANYYVCEDGASCPSTFITDAFGSGQSYDARAAVVPQVPSYISAPVGLAYYTSAIIDDLHKRLGDLRHEQTRPEGEGGEMFLRYIGSNLKYKSDQRFTDYGYDFDLDYSAVQVGGNLLRLDGEKDSLRGGLAYTRGNTRIRPDAADGYSSTTFDSDSLAFYGTWQRQSGFYLDGVLSFDWHRGETAIARQQQEAKLKAHGWTASLESGYPFDLGDGYKLEPQAQLMYMKLNMNDFTDQDGNKVRYGDYHQTIGRLGARLDRTWTDDSQRQYTPYLRANFYKGWGGTAETNVSSVDNPALGATFTSGHFGQMWEVGAGGTATLQKDVSLYAEADYRKEINGNGAKGWRYNVGVRWQF</sequence>
<evidence type="ECO:0000313" key="5">
    <source>
        <dbReference type="Proteomes" id="UP000030853"/>
    </source>
</evidence>
<dbReference type="Pfam" id="PF03797">
    <property type="entry name" value="Autotransporter"/>
    <property type="match status" value="1"/>
</dbReference>
<dbReference type="NCBIfam" id="TIGR01414">
    <property type="entry name" value="autotrans_barl"/>
    <property type="match status" value="1"/>
</dbReference>
<dbReference type="InterPro" id="IPR005546">
    <property type="entry name" value="Autotransporte_beta"/>
</dbReference>
<dbReference type="Gene3D" id="2.160.20.20">
    <property type="match status" value="2"/>
</dbReference>
<dbReference type="InterPro" id="IPR006315">
    <property type="entry name" value="OM_autotransptr_brl_dom"/>
</dbReference>
<dbReference type="InterPro" id="IPR036709">
    <property type="entry name" value="Autotransporte_beta_dom_sf"/>
</dbReference>
<dbReference type="PANTHER" id="PTHR35037:SF2">
    <property type="match status" value="1"/>
</dbReference>